<dbReference type="GO" id="GO:0009055">
    <property type="term" value="F:electron transfer activity"/>
    <property type="evidence" value="ECO:0007669"/>
    <property type="project" value="InterPro"/>
</dbReference>
<dbReference type="InterPro" id="IPR037225">
    <property type="entry name" value="Nuo51_FMN-bd_sf"/>
</dbReference>
<evidence type="ECO:0000259" key="6">
    <source>
        <dbReference type="Pfam" id="PF01512"/>
    </source>
</evidence>
<evidence type="ECO:0000256" key="4">
    <source>
        <dbReference type="ARBA" id="ARBA00023014"/>
    </source>
</evidence>
<dbReference type="SUPFAM" id="SSF142019">
    <property type="entry name" value="Nqo1 FMN-binding domain-like"/>
    <property type="match status" value="1"/>
</dbReference>
<keyword evidence="1" id="KW-0004">4Fe-4S</keyword>
<gene>
    <name evidence="7" type="ORF">QN215_07620</name>
</gene>
<dbReference type="GO" id="GO:0016020">
    <property type="term" value="C:membrane"/>
    <property type="evidence" value="ECO:0007669"/>
    <property type="project" value="InterPro"/>
</dbReference>
<dbReference type="AlphaFoldDB" id="A0AB39U562"/>
<organism evidence="7">
    <name type="scientific">Bifidobacterium aquikefiricola</name>
    <dbReference type="NCBI Taxonomy" id="3059038"/>
    <lineage>
        <taxon>Bacteria</taxon>
        <taxon>Bacillati</taxon>
        <taxon>Actinomycetota</taxon>
        <taxon>Actinomycetes</taxon>
        <taxon>Bifidobacteriales</taxon>
        <taxon>Bifidobacteriaceae</taxon>
        <taxon>Bifidobacterium</taxon>
    </lineage>
</organism>
<keyword evidence="5" id="KW-0175">Coiled coil</keyword>
<dbReference type="InterPro" id="IPR011538">
    <property type="entry name" value="Nuo51_FMN-bd"/>
</dbReference>
<proteinExistence type="predicted"/>
<keyword evidence="3" id="KW-0408">Iron</keyword>
<dbReference type="PANTHER" id="PTHR43034">
    <property type="entry name" value="ION-TRANSLOCATING OXIDOREDUCTASE COMPLEX SUBUNIT C"/>
    <property type="match status" value="1"/>
</dbReference>
<feature type="domain" description="NADH-ubiquinone oxidoreductase 51kDa subunit FMN-binding" evidence="6">
    <location>
        <begin position="33"/>
        <end position="192"/>
    </location>
</feature>
<evidence type="ECO:0000313" key="7">
    <source>
        <dbReference type="EMBL" id="XDS44129.1"/>
    </source>
</evidence>
<keyword evidence="4" id="KW-0411">Iron-sulfur</keyword>
<sequence length="407" mass="43201">MTNREYHVISAASLLGEHVASTMPATLSQTERIRQSGLVGMGGAGFPTWKKLSFGKGCHTVIANAAECEPLLEHNVARVGTNPEEILSGLTIAMHEVGAERGIVAIKAKHEREIAALRAALSQAARDHSDYERDSRYDIHAGIEIGVLKDRYPAGDERAIVRDIVGELLDPQDIPSKAGVVVSNVETLMRLHRAVVDREIVTTKDITVAGEIAGSGFDNGVSLVLYDVPVGASVGDVLNALKIHVNKDAQLLMGGPYMGNPTTLHDDISQTSGGIIIAGPEIRDKGPMGIIVCACGASEDRLRAIAASKGASVCAVELCKNASRLPNGRLKCLNPGVCPGQAQAVLALKKHGAQSVLISHCTDCTNTVMQIAPKLGMRVHHASDAYMIAGREHLVRSFRKTSTTLQA</sequence>
<feature type="coiled-coil region" evidence="5">
    <location>
        <begin position="107"/>
        <end position="134"/>
    </location>
</feature>
<dbReference type="GO" id="GO:0046872">
    <property type="term" value="F:metal ion binding"/>
    <property type="evidence" value="ECO:0007669"/>
    <property type="project" value="UniProtKB-KW"/>
</dbReference>
<dbReference type="RefSeq" id="WP_369343725.1">
    <property type="nucleotide sequence ID" value="NZ_CP129674.1"/>
</dbReference>
<protein>
    <submittedName>
        <fullName evidence="7">Proline reductase-associated electron transfer protein PrdC</fullName>
    </submittedName>
</protein>
<dbReference type="GO" id="GO:0051539">
    <property type="term" value="F:4 iron, 4 sulfur cluster binding"/>
    <property type="evidence" value="ECO:0007669"/>
    <property type="project" value="UniProtKB-KW"/>
</dbReference>
<dbReference type="KEGG" id="baqk:QN215_07620"/>
<evidence type="ECO:0000256" key="3">
    <source>
        <dbReference type="ARBA" id="ARBA00023004"/>
    </source>
</evidence>
<reference evidence="7" key="1">
    <citation type="submission" date="2023-07" db="EMBL/GenBank/DDBJ databases">
        <title>Bifidobacterium aquikefiriaerophilum sp. nov. and Bifidobacterium eccum sp. nov., isolated from water kefir.</title>
        <authorList>
            <person name="Breselge S."/>
            <person name="Bellassi P."/>
            <person name="Barcenilla C."/>
            <person name="Alvarez-Ordonez A."/>
            <person name="Morelli L."/>
            <person name="Cotter P.D."/>
        </authorList>
    </citation>
    <scope>NUCLEOTIDE SEQUENCE</scope>
    <source>
        <strain evidence="7">WK041_4_12</strain>
    </source>
</reference>
<name>A0AB39U562_9BIFI</name>
<dbReference type="InterPro" id="IPR010208">
    <property type="entry name" value="Ion_transpt_RnfC/RsxC"/>
</dbReference>
<dbReference type="PANTHER" id="PTHR43034:SF2">
    <property type="entry name" value="ION-TRANSLOCATING OXIDOREDUCTASE COMPLEX SUBUNIT C"/>
    <property type="match status" value="1"/>
</dbReference>
<dbReference type="EMBL" id="CP129674">
    <property type="protein sequence ID" value="XDS44129.1"/>
    <property type="molecule type" value="Genomic_DNA"/>
</dbReference>
<evidence type="ECO:0000256" key="1">
    <source>
        <dbReference type="ARBA" id="ARBA00022485"/>
    </source>
</evidence>
<dbReference type="Gene3D" id="3.40.50.11540">
    <property type="entry name" value="NADH-ubiquinone oxidoreductase 51kDa subunit"/>
    <property type="match status" value="1"/>
</dbReference>
<evidence type="ECO:0000256" key="2">
    <source>
        <dbReference type="ARBA" id="ARBA00022723"/>
    </source>
</evidence>
<accession>A0AB39U562</accession>
<dbReference type="Pfam" id="PF01512">
    <property type="entry name" value="Complex1_51K"/>
    <property type="match status" value="1"/>
</dbReference>
<keyword evidence="2" id="KW-0479">Metal-binding</keyword>
<evidence type="ECO:0000256" key="5">
    <source>
        <dbReference type="SAM" id="Coils"/>
    </source>
</evidence>